<keyword evidence="2" id="KW-0964">Secreted</keyword>
<dbReference type="NCBIfam" id="TIGR04183">
    <property type="entry name" value="Por_Secre_tail"/>
    <property type="match status" value="1"/>
</dbReference>
<name>A0A098S3G5_9BACT</name>
<dbReference type="InterPro" id="IPR022409">
    <property type="entry name" value="PKD/Chitinase_dom"/>
</dbReference>
<dbReference type="STRING" id="1524460.IX84_24120"/>
<dbReference type="InterPro" id="IPR013783">
    <property type="entry name" value="Ig-like_fold"/>
</dbReference>
<organism evidence="5 6">
    <name type="scientific">Phaeodactylibacter xiamenensis</name>
    <dbReference type="NCBI Taxonomy" id="1524460"/>
    <lineage>
        <taxon>Bacteria</taxon>
        <taxon>Pseudomonadati</taxon>
        <taxon>Bacteroidota</taxon>
        <taxon>Saprospiria</taxon>
        <taxon>Saprospirales</taxon>
        <taxon>Haliscomenobacteraceae</taxon>
        <taxon>Phaeodactylibacter</taxon>
    </lineage>
</organism>
<comment type="caution">
    <text evidence="5">The sequence shown here is derived from an EMBL/GenBank/DDBJ whole genome shotgun (WGS) entry which is preliminary data.</text>
</comment>
<feature type="domain" description="PKD" evidence="4">
    <location>
        <begin position="2114"/>
        <end position="2181"/>
    </location>
</feature>
<evidence type="ECO:0000259" key="4">
    <source>
        <dbReference type="PROSITE" id="PS50093"/>
    </source>
</evidence>
<dbReference type="InterPro" id="IPR000601">
    <property type="entry name" value="PKD_dom"/>
</dbReference>
<gene>
    <name evidence="5" type="ORF">IX84_24120</name>
</gene>
<evidence type="ECO:0000313" key="5">
    <source>
        <dbReference type="EMBL" id="KGE85737.1"/>
    </source>
</evidence>
<dbReference type="SMART" id="SM00089">
    <property type="entry name" value="PKD"/>
    <property type="match status" value="11"/>
</dbReference>
<dbReference type="InterPro" id="IPR033764">
    <property type="entry name" value="Sdr_B"/>
</dbReference>
<dbReference type="PROSITE" id="PS50093">
    <property type="entry name" value="PKD"/>
    <property type="match status" value="1"/>
</dbReference>
<keyword evidence="3" id="KW-0732">Signal</keyword>
<dbReference type="Pfam" id="PF17210">
    <property type="entry name" value="SdrD_B"/>
    <property type="match status" value="1"/>
</dbReference>
<reference evidence="5 6" key="1">
    <citation type="journal article" date="2014" name="Int. J. Syst. Evol. Microbiol.">
        <title>Phaeodactylibacter xiamenensis gen. nov., sp. nov., a member of the family Saprospiraceae isolated from the marine alga Phaeodactylum tricornutum.</title>
        <authorList>
            <person name="Chen Z.Jr."/>
            <person name="Lei X."/>
            <person name="Lai Q."/>
            <person name="Li Y."/>
            <person name="Zhang B."/>
            <person name="Zhang J."/>
            <person name="Zhang H."/>
            <person name="Yang L."/>
            <person name="Zheng W."/>
            <person name="Tian Y."/>
            <person name="Yu Z."/>
            <person name="Xu H.Jr."/>
            <person name="Zheng T."/>
        </authorList>
    </citation>
    <scope>NUCLEOTIDE SEQUENCE [LARGE SCALE GENOMIC DNA]</scope>
    <source>
        <strain evidence="5 6">KD52</strain>
    </source>
</reference>
<dbReference type="GO" id="GO:0005576">
    <property type="term" value="C:extracellular region"/>
    <property type="evidence" value="ECO:0007669"/>
    <property type="project" value="UniProtKB-SubCell"/>
</dbReference>
<sequence>MLPLFLLSFQVLQAQITVDFQVTEPACFGQPNGSVTATASGGNAPYSYTWNTGAVGPVLSGVTAGTYTVTVVDASNNSAIKNVTVTQPDLVNVDITADNCTLPITITATGSGGESPYNYNWNTGQNGSTITVPGAGTYCVTMTDQDLCGAVECITVDFTPLDVNVNVNNITCPGDNNGQITATPIGGTPPFSYLWNTGATTASISGLAPGTYTVTLTDSEGCQAVGSGTVIEPPALFANATGQNPVCVGDDNGSASVVASGGTLPYSYLWSTGATTTSIAGLVPGGYSVTVTDANGCIAVDNVVIAPLSNLNVSLQKNDESCPDQNDGSITAFPVGGVQPVSYSWSNGATTQTISGLAPGVYAVTVTDAQGCQDVASTIIMAATNLEITIIGSDVTVCDGTNGSATVSVTDGAGPFTYQWSTGATTQTISNLPGGVYMVTVTDVNGCTATDAVMIDTPPNLIVSVITSESTVCLGENTSTATATVSGGTAPFNYLWSTGETTQQITGLGAGTYTVTVTDAAMCQDVATVVIEAAPSLGVTISGDETVCDPEGEGFATATPIGGTPPFTYNWSNGSFAASIGNLPEGTYTVTVTDALGCTAIESIDIEIVDDFILDIIVTNPLCPEDENGSILAEGWGGTPPYIYQWSNGVTGTPLLENIGAGNYSVTVTDQNGCQLIENFTLVDPPAVVADISATQELCPGETTGMAMAMASGGTPPYTYLWNTGATTQMITGLSAGTYTVTVTDANGCEDLAAVVIEEASELIVVISGDETICDPEGEGLATAMASGGNPPYSYQWSTGAITQAIANLPEGSYSVTVTDALGCTAVDEIDIDIVDDFILDIIVTNPLCPGDENGSILAEGWGGTPPYIYQWSNGVTGTPLLENIGAGNYSVTVTDQNGCQLIENFVLADPPTLVATINATVEVCPGEFTGTAMAVGMGGTPPYTYEWNTGAITQMITGLGAGTYTVTITDANGCQAAKSVEIGEYDGVTAVITGTDIVCGSETDGMLTAMSTSGTPPFTYVWSTGATSQTIMNLGAGTYSVTVTDANGCTDDTSFTIDVSDDLAVNGTSKNLLCFADGTGEATANPTGGTPPYTYQWNNGSMAPAILGVPAGFYSVTVTDENGCTASQTFVISQPTEIQVDANAGGLVCPGDMNGTAMAMASGGTPPYTYEWSTGATTQMITGLGAGTYTVTVTDVNECEATATVTIEEAPELDINVDAPEVVCGAGNTGEASVEAIGGLPPYTYEWSTGESDTNIENLPEGTYSVTVTDANGCTKVEEIFIEVIEDFSITVVPRDVLCNGDNTGSILVTAEGGTAPYSYEWSTGDTLSELINLPAGQYSLTVTDANDCTLSETVTIGEPPLLELDLDVTDVTCANAGDGQVIINVSGGNDASYTIFVDGNEVVSNTITGLSGPDTLIVTVRDANFCETSDTAIINEPEAIELSLDVQNNPCNGDMLGAVMTTVSGGNMPYNFEWSNGAGTPDLMGVPAGTYSVTVTDIEGCTATAEATVAEPDPINITLNKTDIFCDDDGTGSITAVVTGGTPAYTYEWSNGETTATIDGLQPGQYTVTVTDLNECTAMSSVTINAFPSLSLTPIATSPQCFGESTGAAAVSVSGGTPPFSYQWNTGSTTPELIDIPAGIYEVTVTDDAGCTGTAIVGVAQPEELIASISSSMTEDVSCNGLSDGQASVEVTGGTMPFTYEWSDGQTTPTATNLSAGTYTVTVTDANDCADVLTVEINEPEAIDLNISADVGNTCENTTDGAVSVSATGGTPPFFYEWSNGATTPSISNLPAGTYTVTVTDIAECTATASIDVNAFPAPSCSIEVTSPISTAGNDGEATITVTGGTAPYTYLWSDGQTTETATGLASGDYTATVTDANGCETTCMVTIAPPAQLGDYVWLDEDRDGIQDPNEQGIEGVMVILQIPAENDPINIDTMFTDANGFYLFNVDPGEYKVQFIAPGGLVFTAPNQGVDDALDSDADTLMGMTGIYVINAGDSNLTVDAGLYTKCDNIDDPGLIGPNQFLCGPGNDPDPIINIESPSGGSGAIEYLWMQSTIAGPFNLQTWQIIPGATGDSYDPGPLSETTYFARCARRECCIVYLESNIVTIEVGNVAVADINGPDFICVDEPTTFFAGPTGANAQIQWSFSPGLSPQSATGPQVSVTASSHGSFTITLQVTENGCTSTDIETITATNSPLYCGSPMPLTAEVTNEVDGEVMVSWMTEEFIQDHTYTVEHSADGGERFVEIATVEEPSAYLGVMNYYEQMHDNAKRGRNLYRLRIENPQGDIFYSEEAEAILYGDSEIALLYPNPAEEVATLELFETFGESVTVELLGVQGNVIYSQQLAPDAQQLELDVKQLPSGTYFVKLNYSKSGVKVLKLTKK</sequence>
<proteinExistence type="predicted"/>
<dbReference type="SUPFAM" id="SSF117074">
    <property type="entry name" value="Hypothetical protein PA1324"/>
    <property type="match status" value="1"/>
</dbReference>
<dbReference type="Gene3D" id="2.60.40.740">
    <property type="match status" value="23"/>
</dbReference>
<dbReference type="SUPFAM" id="SSF49299">
    <property type="entry name" value="PKD domain"/>
    <property type="match status" value="2"/>
</dbReference>
<dbReference type="Proteomes" id="UP000029736">
    <property type="component" value="Unassembled WGS sequence"/>
</dbReference>
<accession>A0A098S3G5</accession>
<protein>
    <recommendedName>
        <fullName evidence="4">PKD domain-containing protein</fullName>
    </recommendedName>
</protein>
<dbReference type="EMBL" id="JPOS01000083">
    <property type="protein sequence ID" value="KGE85737.1"/>
    <property type="molecule type" value="Genomic_DNA"/>
</dbReference>
<keyword evidence="6" id="KW-1185">Reference proteome</keyword>
<evidence type="ECO:0000256" key="2">
    <source>
        <dbReference type="ARBA" id="ARBA00022525"/>
    </source>
</evidence>
<dbReference type="InterPro" id="IPR026444">
    <property type="entry name" value="Secre_tail"/>
</dbReference>
<evidence type="ECO:0000256" key="3">
    <source>
        <dbReference type="ARBA" id="ARBA00022729"/>
    </source>
</evidence>
<dbReference type="RefSeq" id="WP_044226417.1">
    <property type="nucleotide sequence ID" value="NZ_JBKAGJ010000002.1"/>
</dbReference>
<dbReference type="OrthoDB" id="7794186at2"/>
<dbReference type="InterPro" id="IPR025667">
    <property type="entry name" value="SprB_repeat"/>
</dbReference>
<dbReference type="Pfam" id="PF13573">
    <property type="entry name" value="SprB"/>
    <property type="match status" value="24"/>
</dbReference>
<dbReference type="Pfam" id="PF18962">
    <property type="entry name" value="Por_Secre_tail"/>
    <property type="match status" value="1"/>
</dbReference>
<evidence type="ECO:0000313" key="6">
    <source>
        <dbReference type="Proteomes" id="UP000029736"/>
    </source>
</evidence>
<dbReference type="Gene3D" id="2.60.40.10">
    <property type="entry name" value="Immunoglobulins"/>
    <property type="match status" value="2"/>
</dbReference>
<evidence type="ECO:0000256" key="1">
    <source>
        <dbReference type="ARBA" id="ARBA00004613"/>
    </source>
</evidence>
<dbReference type="InterPro" id="IPR035986">
    <property type="entry name" value="PKD_dom_sf"/>
</dbReference>
<comment type="subcellular location">
    <subcellularLocation>
        <location evidence="1">Secreted</location>
    </subcellularLocation>
</comment>